<dbReference type="OrthoDB" id="9804920at2"/>
<dbReference type="PROSITE" id="PS51365">
    <property type="entry name" value="RENAL_DIPEPTIDASE_2"/>
    <property type="match status" value="1"/>
</dbReference>
<dbReference type="PANTHER" id="PTHR10443">
    <property type="entry name" value="MICROSOMAL DIPEPTIDASE"/>
    <property type="match status" value="1"/>
</dbReference>
<dbReference type="Proteomes" id="UP000422572">
    <property type="component" value="Chromosome"/>
</dbReference>
<dbReference type="RefSeq" id="WP_156694004.1">
    <property type="nucleotide sequence ID" value="NZ_CP034279.1"/>
</dbReference>
<evidence type="ECO:0000313" key="3">
    <source>
        <dbReference type="Proteomes" id="UP000422572"/>
    </source>
</evidence>
<keyword evidence="3" id="KW-1185">Reference proteome</keyword>
<dbReference type="KEGG" id="sfic:EIZ62_20100"/>
<reference evidence="2 3" key="1">
    <citation type="submission" date="2018-12" db="EMBL/GenBank/DDBJ databases">
        <title>Complete genome sequence of Streptomyces ficellus NRRL8067, the producer of ficellomycin, feldamycin and nojirimycin.</title>
        <authorList>
            <person name="Zhang H."/>
            <person name="Yue R."/>
            <person name="Liu Y."/>
            <person name="Li M."/>
            <person name="Mu H."/>
            <person name="Zhang J."/>
        </authorList>
    </citation>
    <scope>NUCLEOTIDE SEQUENCE [LARGE SCALE GENOMIC DNA]</scope>
    <source>
        <strain evidence="2 3">NRRL 8067</strain>
    </source>
</reference>
<name>A0A6I6FMJ6_9ACTN</name>
<dbReference type="SUPFAM" id="SSF51556">
    <property type="entry name" value="Metallo-dependent hydrolases"/>
    <property type="match status" value="1"/>
</dbReference>
<dbReference type="Gene3D" id="3.20.20.140">
    <property type="entry name" value="Metal-dependent hydrolases"/>
    <property type="match status" value="1"/>
</dbReference>
<organism evidence="2 3">
    <name type="scientific">Streptomyces ficellus</name>
    <dbReference type="NCBI Taxonomy" id="1977088"/>
    <lineage>
        <taxon>Bacteria</taxon>
        <taxon>Bacillati</taxon>
        <taxon>Actinomycetota</taxon>
        <taxon>Actinomycetes</taxon>
        <taxon>Kitasatosporales</taxon>
        <taxon>Streptomycetaceae</taxon>
        <taxon>Streptomyces</taxon>
    </lineage>
</organism>
<gene>
    <name evidence="2" type="ORF">EIZ62_20100</name>
</gene>
<dbReference type="Pfam" id="PF01244">
    <property type="entry name" value="Peptidase_M19"/>
    <property type="match status" value="1"/>
</dbReference>
<evidence type="ECO:0000313" key="2">
    <source>
        <dbReference type="EMBL" id="QGV80279.1"/>
    </source>
</evidence>
<accession>A0A6I6FMJ6</accession>
<protein>
    <submittedName>
        <fullName evidence="2">Membrane dipeptidase</fullName>
    </submittedName>
</protein>
<dbReference type="GO" id="GO:0070573">
    <property type="term" value="F:metallodipeptidase activity"/>
    <property type="evidence" value="ECO:0007669"/>
    <property type="project" value="InterPro"/>
</dbReference>
<dbReference type="AlphaFoldDB" id="A0A6I6FMJ6"/>
<dbReference type="InterPro" id="IPR008257">
    <property type="entry name" value="Pept_M19"/>
</dbReference>
<dbReference type="EMBL" id="CP034279">
    <property type="protein sequence ID" value="QGV80279.1"/>
    <property type="molecule type" value="Genomic_DNA"/>
</dbReference>
<dbReference type="GO" id="GO:0006508">
    <property type="term" value="P:proteolysis"/>
    <property type="evidence" value="ECO:0007669"/>
    <property type="project" value="InterPro"/>
</dbReference>
<dbReference type="PANTHER" id="PTHR10443:SF12">
    <property type="entry name" value="DIPEPTIDASE"/>
    <property type="match status" value="1"/>
</dbReference>
<feature type="region of interest" description="Disordered" evidence="1">
    <location>
        <begin position="1"/>
        <end position="24"/>
    </location>
</feature>
<evidence type="ECO:0000256" key="1">
    <source>
        <dbReference type="SAM" id="MobiDB-lite"/>
    </source>
</evidence>
<proteinExistence type="predicted"/>
<dbReference type="InterPro" id="IPR032466">
    <property type="entry name" value="Metal_Hydrolase"/>
</dbReference>
<sequence>MADLQDHPYADPSAIGDVDEPPDGLAEALTPAEVDIERARVLLAAQLVVDGHNTLAQELDRTHWHDLQHGSTLLDTDIPRIRAGGVGAQFWSLRVPPGPMAVQETLDRIDAVRTLIASCPEALRLALTAADMVEARDCGRIASLLGPVSGTALGDSLGTLRAYHALGVRSVLIAGTAWASGPDGLTPFGEEAVREMNRLGVLVDLSGASEATMDRVLEVSKAPVILSHSAAGALTPHSANVPDDILGRLRANGGVCMVSFAPDQVTRRADQPATLWDVADHVEHVREVAGPEGVGLSGSYGMTNDAPHTIGLEDASSYPNLIAELLHRDWCEADIAGLTWGNAARVVREAADAAQPAA</sequence>